<dbReference type="InterPro" id="IPR036047">
    <property type="entry name" value="F-box-like_dom_sf"/>
</dbReference>
<dbReference type="InterPro" id="IPR032675">
    <property type="entry name" value="LRR_dom_sf"/>
</dbReference>
<comment type="caution">
    <text evidence="2">The sequence shown here is derived from an EMBL/GenBank/DDBJ whole genome shotgun (WGS) entry which is preliminary data.</text>
</comment>
<gene>
    <name evidence="2" type="ORF">AKO1_011406</name>
</gene>
<dbReference type="SUPFAM" id="SSF81383">
    <property type="entry name" value="F-box domain"/>
    <property type="match status" value="1"/>
</dbReference>
<reference evidence="2 3" key="1">
    <citation type="submission" date="2024-03" db="EMBL/GenBank/DDBJ databases">
        <title>The Acrasis kona genome and developmental transcriptomes reveal deep origins of eukaryotic multicellular pathways.</title>
        <authorList>
            <person name="Sheikh S."/>
            <person name="Fu C.-J."/>
            <person name="Brown M.W."/>
            <person name="Baldauf S.L."/>
        </authorList>
    </citation>
    <scope>NUCLEOTIDE SEQUENCE [LARGE SCALE GENOMIC DNA]</scope>
    <source>
        <strain evidence="2 3">ATCC MYA-3509</strain>
    </source>
</reference>
<protein>
    <submittedName>
        <fullName evidence="2">F-box/LRR-repeat protein</fullName>
    </submittedName>
</protein>
<name>A0AAW2ZIK9_9EUKA</name>
<dbReference type="PANTHER" id="PTHR13318">
    <property type="entry name" value="PARTNER OF PAIRED, ISOFORM B-RELATED"/>
    <property type="match status" value="1"/>
</dbReference>
<evidence type="ECO:0000313" key="3">
    <source>
        <dbReference type="Proteomes" id="UP001431209"/>
    </source>
</evidence>
<dbReference type="Proteomes" id="UP001431209">
    <property type="component" value="Unassembled WGS sequence"/>
</dbReference>
<dbReference type="PROSITE" id="PS50181">
    <property type="entry name" value="FBOX"/>
    <property type="match status" value="1"/>
</dbReference>
<dbReference type="SUPFAM" id="SSF52047">
    <property type="entry name" value="RNI-like"/>
    <property type="match status" value="2"/>
</dbReference>
<accession>A0AAW2ZIK9</accession>
<evidence type="ECO:0000313" key="2">
    <source>
        <dbReference type="EMBL" id="KAL0489693.1"/>
    </source>
</evidence>
<dbReference type="AlphaFoldDB" id="A0AAW2ZIK9"/>
<organism evidence="2 3">
    <name type="scientific">Acrasis kona</name>
    <dbReference type="NCBI Taxonomy" id="1008807"/>
    <lineage>
        <taxon>Eukaryota</taxon>
        <taxon>Discoba</taxon>
        <taxon>Heterolobosea</taxon>
        <taxon>Tetramitia</taxon>
        <taxon>Eutetramitia</taxon>
        <taxon>Acrasidae</taxon>
        <taxon>Acrasis</taxon>
    </lineage>
</organism>
<dbReference type="InterPro" id="IPR001810">
    <property type="entry name" value="F-box_dom"/>
</dbReference>
<feature type="domain" description="F-box" evidence="1">
    <location>
        <begin position="73"/>
        <end position="119"/>
    </location>
</feature>
<dbReference type="SMART" id="SM00367">
    <property type="entry name" value="LRR_CC"/>
    <property type="match status" value="5"/>
</dbReference>
<sequence length="981" mass="110914">MLSTIHRANMDITTVIERQPTAQNIQSLKRRRDESPNQLSLILHNSPIVNNNNNTSPSNEMRPTKKLRRINYANKWAWMPREALFVTLQFLTKPELIKIGAVSRHWYTTSRVNVLWSNLHSFTGFKVSSLNDVCEFLETVFKGHAPVLELTLPKNCAALSPYEFRRLSDVCCHLSELNLPVANSETVQSINDECLKELSRVKTLRMVNLSTHQAITDEGLQYFVNQLKDTLTHINIDHCRSISASTVIKTLTTCNRLESFSALFCANAALTKSDLIKLRDVSDSSLRLSSLSIELGEDACEQSGNIQNVLKRYQRSLRSLHLRGWRHIGPVMSDELTNICQQLINLQKLTVSCTSLSEINTAPNTTANIQHQNATVLIESDSIKEILLNRFENLHKPIFKCSQLSKLHLEGMTSLHDVSLETPQLQEFILRSSRIIMATNDSQPQFMHKISTLHSLRIIEVFDCGGLSTLKITPSSNITHLTLFMCNDLESLFIHCDRLTFLNIDACQQLKIANIKCSELSDMKLFSLPQPMQSSSLDELYLYSDQLKNLSLLRCANLTKVQIDCIKLNSINLNECKVLRNVNLNCGDLEKLALGGPHIEWNDRMVRDLNFKCPNINMLSLSHVSIDDQVLESISRWSTLKALVVSNCENLMHVNLRGDALKGVQLMDCNHLKSTSVQSDALQKLIFRNCARLEDPFREMKCANLQHVEAQNCTFLSNVNLRGESVQQVFFNHCPQLNRMMMAVPRISKLKITECAQLESCEFMGPIPHLNLVEISLEKCIKLSDVGLQRLMSMTPNVRTCHIKQCHSLQKPNLKTLAHLQMIDFLECARLNHPVLHDRLRGCTISLKACPSLQFTDFSQIAHFADFVEIVNCESLVNRVGFRLSGIKRLNLALCHRLVQVDLYGAPQGEQSRLEKLLIAHCRQLVNLTVNSNTRPIITQLKDCPKLGAPTLAPPAKIIACMMGCRALGCEGGNIIERTFE</sequence>
<dbReference type="GO" id="GO:0019005">
    <property type="term" value="C:SCF ubiquitin ligase complex"/>
    <property type="evidence" value="ECO:0007669"/>
    <property type="project" value="TreeGrafter"/>
</dbReference>
<dbReference type="Gene3D" id="3.80.10.10">
    <property type="entry name" value="Ribonuclease Inhibitor"/>
    <property type="match status" value="3"/>
</dbReference>
<dbReference type="SUPFAM" id="SSF52058">
    <property type="entry name" value="L domain-like"/>
    <property type="match status" value="1"/>
</dbReference>
<dbReference type="GO" id="GO:0031146">
    <property type="term" value="P:SCF-dependent proteasomal ubiquitin-dependent protein catabolic process"/>
    <property type="evidence" value="ECO:0007669"/>
    <property type="project" value="TreeGrafter"/>
</dbReference>
<keyword evidence="3" id="KW-1185">Reference proteome</keyword>
<proteinExistence type="predicted"/>
<dbReference type="InterPro" id="IPR006553">
    <property type="entry name" value="Leu-rich_rpt_Cys-con_subtyp"/>
</dbReference>
<dbReference type="EMBL" id="JAOPGA020001589">
    <property type="protein sequence ID" value="KAL0489693.1"/>
    <property type="molecule type" value="Genomic_DNA"/>
</dbReference>
<evidence type="ECO:0000259" key="1">
    <source>
        <dbReference type="PROSITE" id="PS50181"/>
    </source>
</evidence>